<keyword evidence="3" id="KW-1185">Reference proteome</keyword>
<evidence type="ECO:0000313" key="2">
    <source>
        <dbReference type="EMBL" id="KAF9458778.1"/>
    </source>
</evidence>
<feature type="region of interest" description="Disordered" evidence="1">
    <location>
        <begin position="53"/>
        <end position="127"/>
    </location>
</feature>
<accession>A0A9P5XW96</accession>
<evidence type="ECO:0000313" key="3">
    <source>
        <dbReference type="Proteomes" id="UP000807353"/>
    </source>
</evidence>
<evidence type="ECO:0000256" key="1">
    <source>
        <dbReference type="SAM" id="MobiDB-lite"/>
    </source>
</evidence>
<comment type="caution">
    <text evidence="2">The sequence shown here is derived from an EMBL/GenBank/DDBJ whole genome shotgun (WGS) entry which is preliminary data.</text>
</comment>
<organism evidence="2 3">
    <name type="scientific">Collybia nuda</name>
    <dbReference type="NCBI Taxonomy" id="64659"/>
    <lineage>
        <taxon>Eukaryota</taxon>
        <taxon>Fungi</taxon>
        <taxon>Dikarya</taxon>
        <taxon>Basidiomycota</taxon>
        <taxon>Agaricomycotina</taxon>
        <taxon>Agaricomycetes</taxon>
        <taxon>Agaricomycetidae</taxon>
        <taxon>Agaricales</taxon>
        <taxon>Tricholomatineae</taxon>
        <taxon>Clitocybaceae</taxon>
        <taxon>Collybia</taxon>
    </lineage>
</organism>
<dbReference type="AlphaFoldDB" id="A0A9P5XW96"/>
<sequence length="142" mass="14567">MARTLPNLPDGVMMEQLLAALACLGIVPTAEQNSRLDDIGGGHLIPVVTGVTISAPSDSEDDADFPGYPSDEGSDSDKDGLTTLNINHGPIPSPGQTAEESTSPTSTPGIDVALNASSGEDKPRPGSFQCTICGTVFDVTLQ</sequence>
<gene>
    <name evidence="2" type="ORF">BDZ94DRAFT_67220</name>
</gene>
<protein>
    <submittedName>
        <fullName evidence="2">Uncharacterized protein</fullName>
    </submittedName>
</protein>
<proteinExistence type="predicted"/>
<feature type="compositionally biased region" description="Low complexity" evidence="1">
    <location>
        <begin position="99"/>
        <end position="108"/>
    </location>
</feature>
<dbReference type="Proteomes" id="UP000807353">
    <property type="component" value="Unassembled WGS sequence"/>
</dbReference>
<dbReference type="EMBL" id="MU150331">
    <property type="protein sequence ID" value="KAF9458778.1"/>
    <property type="molecule type" value="Genomic_DNA"/>
</dbReference>
<reference evidence="2" key="1">
    <citation type="submission" date="2020-11" db="EMBL/GenBank/DDBJ databases">
        <authorList>
            <consortium name="DOE Joint Genome Institute"/>
            <person name="Ahrendt S."/>
            <person name="Riley R."/>
            <person name="Andreopoulos W."/>
            <person name="Labutti K."/>
            <person name="Pangilinan J."/>
            <person name="Ruiz-Duenas F.J."/>
            <person name="Barrasa J.M."/>
            <person name="Sanchez-Garcia M."/>
            <person name="Camarero S."/>
            <person name="Miyauchi S."/>
            <person name="Serrano A."/>
            <person name="Linde D."/>
            <person name="Babiker R."/>
            <person name="Drula E."/>
            <person name="Ayuso-Fernandez I."/>
            <person name="Pacheco R."/>
            <person name="Padilla G."/>
            <person name="Ferreira P."/>
            <person name="Barriuso J."/>
            <person name="Kellner H."/>
            <person name="Castanera R."/>
            <person name="Alfaro M."/>
            <person name="Ramirez L."/>
            <person name="Pisabarro A.G."/>
            <person name="Kuo A."/>
            <person name="Tritt A."/>
            <person name="Lipzen A."/>
            <person name="He G."/>
            <person name="Yan M."/>
            <person name="Ng V."/>
            <person name="Cullen D."/>
            <person name="Martin F."/>
            <person name="Rosso M.-N."/>
            <person name="Henrissat B."/>
            <person name="Hibbett D."/>
            <person name="Martinez A.T."/>
            <person name="Grigoriev I.V."/>
        </authorList>
    </citation>
    <scope>NUCLEOTIDE SEQUENCE</scope>
    <source>
        <strain evidence="2">CBS 247.69</strain>
    </source>
</reference>
<name>A0A9P5XW96_9AGAR</name>